<accession>A0A090RWF0</accession>
<protein>
    <submittedName>
        <fullName evidence="1">Uncharacterized protein</fullName>
    </submittedName>
</protein>
<evidence type="ECO:0000313" key="1">
    <source>
        <dbReference type="EMBL" id="GAL18514.1"/>
    </source>
</evidence>
<dbReference type="Proteomes" id="UP000029228">
    <property type="component" value="Unassembled WGS sequence"/>
</dbReference>
<reference evidence="1 2" key="1">
    <citation type="submission" date="2014-09" db="EMBL/GenBank/DDBJ databases">
        <title>Vibrio maritimus JCM 19235. (C45) whole genome shotgun sequence.</title>
        <authorList>
            <person name="Sawabe T."/>
            <person name="Meirelles P."/>
            <person name="Nakanishi M."/>
            <person name="Sayaka M."/>
            <person name="Hattori M."/>
            <person name="Ohkuma M."/>
        </authorList>
    </citation>
    <scope>NUCLEOTIDE SEQUENCE [LARGE SCALE GENOMIC DNA]</scope>
    <source>
        <strain evidence="2">JCM19235</strain>
    </source>
</reference>
<dbReference type="AlphaFoldDB" id="A0A090RWF0"/>
<gene>
    <name evidence="1" type="ORF">JCM19235_1937</name>
</gene>
<name>A0A090RWF0_9VIBR</name>
<comment type="caution">
    <text evidence="1">The sequence shown here is derived from an EMBL/GenBank/DDBJ whole genome shotgun (WGS) entry which is preliminary data.</text>
</comment>
<sequence>MERNDDYSMHNLQAIIGVPGHKKSTMIALDDGEGNHSIPMKWGSYEPSRYDKFHASKKTIDELEKAADEILRDGGGFAPHGILPPALR</sequence>
<proteinExistence type="predicted"/>
<dbReference type="STRING" id="990268.JCM19235_1937"/>
<dbReference type="EMBL" id="BBMR01000003">
    <property type="protein sequence ID" value="GAL18514.1"/>
    <property type="molecule type" value="Genomic_DNA"/>
</dbReference>
<keyword evidence="2" id="KW-1185">Reference proteome</keyword>
<organism evidence="1 2">
    <name type="scientific">Vibrio maritimus</name>
    <dbReference type="NCBI Taxonomy" id="990268"/>
    <lineage>
        <taxon>Bacteria</taxon>
        <taxon>Pseudomonadati</taxon>
        <taxon>Pseudomonadota</taxon>
        <taxon>Gammaproteobacteria</taxon>
        <taxon>Vibrionales</taxon>
        <taxon>Vibrionaceae</taxon>
        <taxon>Vibrio</taxon>
    </lineage>
</organism>
<evidence type="ECO:0000313" key="2">
    <source>
        <dbReference type="Proteomes" id="UP000029228"/>
    </source>
</evidence>
<reference evidence="1 2" key="2">
    <citation type="submission" date="2014-09" db="EMBL/GenBank/DDBJ databases">
        <authorList>
            <consortium name="NBRP consortium"/>
            <person name="Sawabe T."/>
            <person name="Meirelles P."/>
            <person name="Nakanishi M."/>
            <person name="Sayaka M."/>
            <person name="Hattori M."/>
            <person name="Ohkuma M."/>
        </authorList>
    </citation>
    <scope>NUCLEOTIDE SEQUENCE [LARGE SCALE GENOMIC DNA]</scope>
    <source>
        <strain evidence="2">JCM19235</strain>
    </source>
</reference>